<organism evidence="2 3">
    <name type="scientific">Schistosoma margrebowiei</name>
    <dbReference type="NCBI Taxonomy" id="48269"/>
    <lineage>
        <taxon>Eukaryota</taxon>
        <taxon>Metazoa</taxon>
        <taxon>Spiralia</taxon>
        <taxon>Lophotrochozoa</taxon>
        <taxon>Platyhelminthes</taxon>
        <taxon>Trematoda</taxon>
        <taxon>Digenea</taxon>
        <taxon>Strigeidida</taxon>
        <taxon>Schistosomatoidea</taxon>
        <taxon>Schistosomatidae</taxon>
        <taxon>Schistosoma</taxon>
    </lineage>
</organism>
<evidence type="ECO:0000313" key="3">
    <source>
        <dbReference type="Proteomes" id="UP000277204"/>
    </source>
</evidence>
<dbReference type="AlphaFoldDB" id="A0A3P7WR70"/>
<name>A0A3P7WR70_9TREM</name>
<feature type="chain" id="PRO_5018243215" evidence="1">
    <location>
        <begin position="19"/>
        <end position="62"/>
    </location>
</feature>
<evidence type="ECO:0000313" key="2">
    <source>
        <dbReference type="EMBL" id="VDO63541.1"/>
    </source>
</evidence>
<protein>
    <submittedName>
        <fullName evidence="2">Uncharacterized protein</fullName>
    </submittedName>
</protein>
<dbReference type="EMBL" id="UZAI01001595">
    <property type="protein sequence ID" value="VDO63541.1"/>
    <property type="molecule type" value="Genomic_DNA"/>
</dbReference>
<sequence>MTILTFELKILTLILVDSCFESHMFFNCRNTALTLAILTVITCDHRLESSDLSIGSRTCKPV</sequence>
<accession>A0A3P7WR70</accession>
<keyword evidence="1" id="KW-0732">Signal</keyword>
<evidence type="ECO:0000256" key="1">
    <source>
        <dbReference type="SAM" id="SignalP"/>
    </source>
</evidence>
<dbReference type="Proteomes" id="UP000277204">
    <property type="component" value="Unassembled WGS sequence"/>
</dbReference>
<keyword evidence="3" id="KW-1185">Reference proteome</keyword>
<reference evidence="2 3" key="1">
    <citation type="submission" date="2018-11" db="EMBL/GenBank/DDBJ databases">
        <authorList>
            <consortium name="Pathogen Informatics"/>
        </authorList>
    </citation>
    <scope>NUCLEOTIDE SEQUENCE [LARGE SCALE GENOMIC DNA]</scope>
    <source>
        <strain evidence="2 3">Zambia</strain>
    </source>
</reference>
<gene>
    <name evidence="2" type="ORF">SMRZ_LOCUS4870</name>
</gene>
<feature type="signal peptide" evidence="1">
    <location>
        <begin position="1"/>
        <end position="18"/>
    </location>
</feature>
<proteinExistence type="predicted"/>